<dbReference type="Gene3D" id="1.10.10.10">
    <property type="entry name" value="Winged helix-like DNA-binding domain superfamily/Winged helix DNA-binding domain"/>
    <property type="match status" value="1"/>
</dbReference>
<gene>
    <name evidence="5" type="ORF">BOA8489_02889</name>
</gene>
<evidence type="ECO:0000256" key="3">
    <source>
        <dbReference type="ARBA" id="ARBA00023163"/>
    </source>
</evidence>
<keyword evidence="3" id="KW-0804">Transcription</keyword>
<organism evidence="5 6">
    <name type="scientific">Boseongicola aestuarii</name>
    <dbReference type="NCBI Taxonomy" id="1470561"/>
    <lineage>
        <taxon>Bacteria</taxon>
        <taxon>Pseudomonadati</taxon>
        <taxon>Pseudomonadota</taxon>
        <taxon>Alphaproteobacteria</taxon>
        <taxon>Rhodobacterales</taxon>
        <taxon>Paracoccaceae</taxon>
        <taxon>Boseongicola</taxon>
    </lineage>
</organism>
<keyword evidence="6" id="KW-1185">Reference proteome</keyword>
<dbReference type="InterPro" id="IPR011991">
    <property type="entry name" value="ArsR-like_HTH"/>
</dbReference>
<dbReference type="EMBL" id="FXXQ01000010">
    <property type="protein sequence ID" value="SMX24761.1"/>
    <property type="molecule type" value="Genomic_DNA"/>
</dbReference>
<keyword evidence="2" id="KW-0238">DNA-binding</keyword>
<dbReference type="RefSeq" id="WP_093974963.1">
    <property type="nucleotide sequence ID" value="NZ_FXXQ01000010.1"/>
</dbReference>
<dbReference type="GO" id="GO:0003677">
    <property type="term" value="F:DNA binding"/>
    <property type="evidence" value="ECO:0007669"/>
    <property type="project" value="UniProtKB-KW"/>
</dbReference>
<dbReference type="InterPro" id="IPR052362">
    <property type="entry name" value="HTH-GbsR_regulator"/>
</dbReference>
<dbReference type="CDD" id="cd00090">
    <property type="entry name" value="HTH_ARSR"/>
    <property type="match status" value="1"/>
</dbReference>
<protein>
    <submittedName>
        <fullName evidence="5">MarR family protein</fullName>
    </submittedName>
</protein>
<dbReference type="AlphaFoldDB" id="A0A238J353"/>
<dbReference type="Proteomes" id="UP000201838">
    <property type="component" value="Unassembled WGS sequence"/>
</dbReference>
<dbReference type="SUPFAM" id="SSF46785">
    <property type="entry name" value="Winged helix' DNA-binding domain"/>
    <property type="match status" value="1"/>
</dbReference>
<keyword evidence="1" id="KW-0805">Transcription regulation</keyword>
<proteinExistence type="predicted"/>
<dbReference type="InterPro" id="IPR036390">
    <property type="entry name" value="WH_DNA-bd_sf"/>
</dbReference>
<evidence type="ECO:0000256" key="1">
    <source>
        <dbReference type="ARBA" id="ARBA00023015"/>
    </source>
</evidence>
<dbReference type="InterPro" id="IPR036388">
    <property type="entry name" value="WH-like_DNA-bd_sf"/>
</dbReference>
<evidence type="ECO:0000259" key="4">
    <source>
        <dbReference type="Pfam" id="PF12802"/>
    </source>
</evidence>
<name>A0A238J353_9RHOB</name>
<reference evidence="5 6" key="1">
    <citation type="submission" date="2017-05" db="EMBL/GenBank/DDBJ databases">
        <authorList>
            <person name="Song R."/>
            <person name="Chenine A.L."/>
            <person name="Ruprecht R.M."/>
        </authorList>
    </citation>
    <scope>NUCLEOTIDE SEQUENCE [LARGE SCALE GENOMIC DNA]</scope>
    <source>
        <strain evidence="5 6">CECT 8489</strain>
    </source>
</reference>
<dbReference type="PANTHER" id="PTHR38465:SF1">
    <property type="entry name" value="HTH-TYPE TRANSCRIPTIONAL REGULATOR MJ1563-RELATED"/>
    <property type="match status" value="1"/>
</dbReference>
<dbReference type="OrthoDB" id="2733322at2"/>
<dbReference type="InterPro" id="IPR000835">
    <property type="entry name" value="HTH_MarR-typ"/>
</dbReference>
<feature type="domain" description="HTH marR-type" evidence="4">
    <location>
        <begin position="26"/>
        <end position="77"/>
    </location>
</feature>
<evidence type="ECO:0000313" key="5">
    <source>
        <dbReference type="EMBL" id="SMX24761.1"/>
    </source>
</evidence>
<dbReference type="Pfam" id="PF12802">
    <property type="entry name" value="MarR_2"/>
    <property type="match status" value="1"/>
</dbReference>
<accession>A0A238J353</accession>
<dbReference type="PANTHER" id="PTHR38465">
    <property type="entry name" value="HTH-TYPE TRANSCRIPTIONAL REGULATOR MJ1563-RELATED"/>
    <property type="match status" value="1"/>
</dbReference>
<evidence type="ECO:0000256" key="2">
    <source>
        <dbReference type="ARBA" id="ARBA00023125"/>
    </source>
</evidence>
<evidence type="ECO:0000313" key="6">
    <source>
        <dbReference type="Proteomes" id="UP000201838"/>
    </source>
</evidence>
<sequence length="170" mass="18916">MPEDAVINAIRSDFIEKTGLITQAEGLPRIAGRVFGMLIFDGDMVSFGDLAKRLQVSRASISTSIRILEERGLVKRMTRPGERQDYFQLASNPYMTMLEGIQKRTRATRDEIAQTIDALPKGAGAIERLQEYVDFYVSTDAAIGVALDELAKTKHAKRDKPESAPEGRKK</sequence>
<dbReference type="GO" id="GO:0003700">
    <property type="term" value="F:DNA-binding transcription factor activity"/>
    <property type="evidence" value="ECO:0007669"/>
    <property type="project" value="InterPro"/>
</dbReference>